<dbReference type="eggNOG" id="COG2035">
    <property type="taxonomic scope" value="Bacteria"/>
</dbReference>
<dbReference type="STRING" id="502025.Hoch_5992"/>
<dbReference type="InterPro" id="IPR007163">
    <property type="entry name" value="VCA0040-like"/>
</dbReference>
<accession>D0LJW0</accession>
<organism evidence="2 3">
    <name type="scientific">Haliangium ochraceum (strain DSM 14365 / JCM 11303 / SMP-2)</name>
    <dbReference type="NCBI Taxonomy" id="502025"/>
    <lineage>
        <taxon>Bacteria</taxon>
        <taxon>Pseudomonadati</taxon>
        <taxon>Myxococcota</taxon>
        <taxon>Polyangia</taxon>
        <taxon>Haliangiales</taxon>
        <taxon>Kofleriaceae</taxon>
        <taxon>Haliangium</taxon>
    </lineage>
</organism>
<feature type="transmembrane region" description="Helical" evidence="1">
    <location>
        <begin position="26"/>
        <end position="45"/>
    </location>
</feature>
<feature type="transmembrane region" description="Helical" evidence="1">
    <location>
        <begin position="277"/>
        <end position="297"/>
    </location>
</feature>
<dbReference type="HOGENOM" id="CLU_055621_0_0_7"/>
<feature type="transmembrane region" description="Helical" evidence="1">
    <location>
        <begin position="108"/>
        <end position="124"/>
    </location>
</feature>
<evidence type="ECO:0000256" key="1">
    <source>
        <dbReference type="SAM" id="Phobius"/>
    </source>
</evidence>
<feature type="transmembrane region" description="Helical" evidence="1">
    <location>
        <begin position="66"/>
        <end position="88"/>
    </location>
</feature>
<keyword evidence="1" id="KW-0472">Membrane</keyword>
<gene>
    <name evidence="2" type="ordered locus">Hoch_5992</name>
</gene>
<sequence>MPEAETSRIPPHLSLLSGLLMGSADAVPGVSGGTIALIVGIYDRFIEALSTMVKAPLHLRSAEGRAKIAGALFLLVPLGIGIATALFLVTRLLVGPSEDPGVLLRPETAPICYGFFFGLVLVSLREPWRRLRAPGAGHVLIAVLMAVAAALFVALPYRSAVPPTWSLALGGAGAIAVMLLPGVSGSLFLVILGQYTVVTGALHDRNLPIIAVFLLGLGLGAVLFVPVLRHCLRRYHDHTMAALTGLMAGSLRALWPWKDNYQPKLGPMHNVGIGDNLLWVLIAAAAGAGVVSLLAILERRLQRIQGRSSADAPAEI</sequence>
<keyword evidence="3" id="KW-1185">Reference proteome</keyword>
<proteinExistence type="predicted"/>
<evidence type="ECO:0000313" key="3">
    <source>
        <dbReference type="Proteomes" id="UP000001880"/>
    </source>
</evidence>
<dbReference type="Proteomes" id="UP000001880">
    <property type="component" value="Chromosome"/>
</dbReference>
<protein>
    <recommendedName>
        <fullName evidence="4">DUF368 domain-containing protein</fullName>
    </recommendedName>
</protein>
<reference evidence="2 3" key="1">
    <citation type="journal article" date="2010" name="Stand. Genomic Sci.">
        <title>Complete genome sequence of Haliangium ochraceum type strain (SMP-2).</title>
        <authorList>
            <consortium name="US DOE Joint Genome Institute (JGI-PGF)"/>
            <person name="Ivanova N."/>
            <person name="Daum C."/>
            <person name="Lang E."/>
            <person name="Abt B."/>
            <person name="Kopitz M."/>
            <person name="Saunders E."/>
            <person name="Lapidus A."/>
            <person name="Lucas S."/>
            <person name="Glavina Del Rio T."/>
            <person name="Nolan M."/>
            <person name="Tice H."/>
            <person name="Copeland A."/>
            <person name="Cheng J.F."/>
            <person name="Chen F."/>
            <person name="Bruce D."/>
            <person name="Goodwin L."/>
            <person name="Pitluck S."/>
            <person name="Mavromatis K."/>
            <person name="Pati A."/>
            <person name="Mikhailova N."/>
            <person name="Chen A."/>
            <person name="Palaniappan K."/>
            <person name="Land M."/>
            <person name="Hauser L."/>
            <person name="Chang Y.J."/>
            <person name="Jeffries C.D."/>
            <person name="Detter J.C."/>
            <person name="Brettin T."/>
            <person name="Rohde M."/>
            <person name="Goker M."/>
            <person name="Bristow J."/>
            <person name="Markowitz V."/>
            <person name="Eisen J.A."/>
            <person name="Hugenholtz P."/>
            <person name="Kyrpides N.C."/>
            <person name="Klenk H.P."/>
        </authorList>
    </citation>
    <scope>NUCLEOTIDE SEQUENCE [LARGE SCALE GENOMIC DNA]</scope>
    <source>
        <strain evidence="3">DSM 14365 / CIP 107738 / JCM 11303 / AJ 13395 / SMP-2</strain>
    </source>
</reference>
<feature type="transmembrane region" description="Helical" evidence="1">
    <location>
        <begin position="136"/>
        <end position="157"/>
    </location>
</feature>
<dbReference type="PANTHER" id="PTHR37308">
    <property type="entry name" value="INTEGRAL MEMBRANE PROTEIN"/>
    <property type="match status" value="1"/>
</dbReference>
<dbReference type="PANTHER" id="PTHR37308:SF1">
    <property type="entry name" value="POLYPRENYL-PHOSPHATE TRANSPORTER"/>
    <property type="match status" value="1"/>
</dbReference>
<keyword evidence="1" id="KW-0812">Transmembrane</keyword>
<evidence type="ECO:0000313" key="2">
    <source>
        <dbReference type="EMBL" id="ACY18467.1"/>
    </source>
</evidence>
<evidence type="ECO:0008006" key="4">
    <source>
        <dbReference type="Google" id="ProtNLM"/>
    </source>
</evidence>
<dbReference type="Pfam" id="PF04018">
    <property type="entry name" value="VCA0040-like"/>
    <property type="match status" value="1"/>
</dbReference>
<dbReference type="KEGG" id="hoh:Hoch_5992"/>
<dbReference type="RefSeq" id="WP_012831059.1">
    <property type="nucleotide sequence ID" value="NC_013440.1"/>
</dbReference>
<keyword evidence="1" id="KW-1133">Transmembrane helix</keyword>
<dbReference type="AlphaFoldDB" id="D0LJW0"/>
<feature type="transmembrane region" description="Helical" evidence="1">
    <location>
        <begin position="209"/>
        <end position="228"/>
    </location>
</feature>
<dbReference type="EMBL" id="CP001804">
    <property type="protein sequence ID" value="ACY18467.1"/>
    <property type="molecule type" value="Genomic_DNA"/>
</dbReference>
<name>D0LJW0_HALO1</name>